<protein>
    <submittedName>
        <fullName evidence="1">Uncharacterized protein</fullName>
    </submittedName>
</protein>
<dbReference type="RefSeq" id="WP_023042265.1">
    <property type="nucleotide sequence ID" value="NZ_DBGEBT010000048.1"/>
</dbReference>
<dbReference type="EMBL" id="LMUA01000008">
    <property type="protein sequence ID" value="KUE76673.1"/>
    <property type="molecule type" value="Genomic_DNA"/>
</dbReference>
<organism evidence="1 2">
    <name type="scientific">Ruthenibacterium lactatiformans</name>
    <dbReference type="NCBI Taxonomy" id="1550024"/>
    <lineage>
        <taxon>Bacteria</taxon>
        <taxon>Bacillati</taxon>
        <taxon>Bacillota</taxon>
        <taxon>Clostridia</taxon>
        <taxon>Eubacteriales</taxon>
        <taxon>Oscillospiraceae</taxon>
        <taxon>Ruthenibacterium</taxon>
    </lineage>
</organism>
<accession>A0A0W7TS74</accession>
<name>A0A0W7TS74_9FIRM</name>
<evidence type="ECO:0000313" key="2">
    <source>
        <dbReference type="Proteomes" id="UP000053433"/>
    </source>
</evidence>
<dbReference type="Proteomes" id="UP000053433">
    <property type="component" value="Unassembled WGS sequence"/>
</dbReference>
<reference evidence="1 2" key="1">
    <citation type="submission" date="2015-10" db="EMBL/GenBank/DDBJ databases">
        <title>A novel member of the family Ruminococcaceae isolated from human faeces.</title>
        <authorList>
            <person name="Shkoporov A.N."/>
            <person name="Chaplin A.V."/>
            <person name="Motuzova O.V."/>
            <person name="Kafarskaia L.I."/>
            <person name="Efimov B.A."/>
        </authorList>
    </citation>
    <scope>NUCLEOTIDE SEQUENCE [LARGE SCALE GENOMIC DNA]</scope>
    <source>
        <strain evidence="1 2">668</strain>
    </source>
</reference>
<sequence length="357" mass="40221">MKCLMKYQWVKLPRNRLPEGKGVMGAWARLASRAAFRKGQALYCGHINAVSPGMWSGGVVGLKSVLGLKSRQKALEVLQTLADLGYVQYTLDSKTKKLTYQITDWVVKCSGEECMQGAVYATEGYGFLCLPRNITERLAEKRYIFEESDAWMDLWCHSVWEDPNNAFSFMAPTVQYGKYGALLTLETLGQRWGWEKTKVWRFMKKHGDVFALYRLPGSYGCLIFNKLYPAGSEVSVPSQEEVMCILGKIRICGANTQKSGSDHEHMNKLITWYSRRLTGSNLSDAAIQDAENRVAFSDPIIRAYLSPCRNCKNCGYDCQGKGYMTQAVIETSKIRGPCEPVDITKIAKECFTYEQAG</sequence>
<comment type="caution">
    <text evidence="1">The sequence shown here is derived from an EMBL/GenBank/DDBJ whole genome shotgun (WGS) entry which is preliminary data.</text>
</comment>
<proteinExistence type="predicted"/>
<evidence type="ECO:0000313" key="1">
    <source>
        <dbReference type="EMBL" id="KUE76673.1"/>
    </source>
</evidence>
<gene>
    <name evidence="1" type="ORF">ASJ35_08020</name>
</gene>
<dbReference type="AlphaFoldDB" id="A0A0W7TS74"/>